<dbReference type="Gene3D" id="3.30.360.10">
    <property type="entry name" value="Dihydrodipicolinate Reductase, domain 2"/>
    <property type="match status" value="1"/>
</dbReference>
<name>A0A2W2BGC6_9ACTN</name>
<evidence type="ECO:0000256" key="1">
    <source>
        <dbReference type="SAM" id="MobiDB-lite"/>
    </source>
</evidence>
<organism evidence="4 5">
    <name type="scientific">Jiangella anatolica</name>
    <dbReference type="NCBI Taxonomy" id="2670374"/>
    <lineage>
        <taxon>Bacteria</taxon>
        <taxon>Bacillati</taxon>
        <taxon>Actinomycetota</taxon>
        <taxon>Actinomycetes</taxon>
        <taxon>Jiangellales</taxon>
        <taxon>Jiangellaceae</taxon>
        <taxon>Jiangella</taxon>
    </lineage>
</organism>
<reference evidence="4 5" key="1">
    <citation type="submission" date="2018-01" db="EMBL/GenBank/DDBJ databases">
        <title>Draft genome sequence of Jiangella sp. GTF31.</title>
        <authorList>
            <person name="Sahin N."/>
            <person name="Ay H."/>
            <person name="Saygin H."/>
        </authorList>
    </citation>
    <scope>NUCLEOTIDE SEQUENCE [LARGE SCALE GENOMIC DNA]</scope>
    <source>
        <strain evidence="4 5">GTF31</strain>
    </source>
</reference>
<dbReference type="Pfam" id="PF22725">
    <property type="entry name" value="GFO_IDH_MocA_C3"/>
    <property type="match status" value="1"/>
</dbReference>
<dbReference type="SUPFAM" id="SSF51735">
    <property type="entry name" value="NAD(P)-binding Rossmann-fold domains"/>
    <property type="match status" value="1"/>
</dbReference>
<protein>
    <submittedName>
        <fullName evidence="4">Oxidoreductase</fullName>
    </submittedName>
</protein>
<evidence type="ECO:0000313" key="5">
    <source>
        <dbReference type="Proteomes" id="UP000248764"/>
    </source>
</evidence>
<feature type="domain" description="GFO/IDH/MocA-like oxidoreductase" evidence="3">
    <location>
        <begin position="158"/>
        <end position="224"/>
    </location>
</feature>
<keyword evidence="5" id="KW-1185">Reference proteome</keyword>
<dbReference type="AlphaFoldDB" id="A0A2W2BGC6"/>
<dbReference type="InterPro" id="IPR000683">
    <property type="entry name" value="Gfo/Idh/MocA-like_OxRdtase_N"/>
</dbReference>
<dbReference type="Pfam" id="PF01408">
    <property type="entry name" value="GFO_IDH_MocA"/>
    <property type="match status" value="1"/>
</dbReference>
<dbReference type="SUPFAM" id="SSF55347">
    <property type="entry name" value="Glyceraldehyde-3-phosphate dehydrogenase-like, C-terminal domain"/>
    <property type="match status" value="1"/>
</dbReference>
<dbReference type="Proteomes" id="UP000248764">
    <property type="component" value="Unassembled WGS sequence"/>
</dbReference>
<dbReference type="EMBL" id="POTW01000003">
    <property type="protein sequence ID" value="PZF86245.1"/>
    <property type="molecule type" value="Genomic_DNA"/>
</dbReference>
<feature type="domain" description="Gfo/Idh/MocA-like oxidoreductase N-terminal" evidence="2">
    <location>
        <begin position="4"/>
        <end position="120"/>
    </location>
</feature>
<dbReference type="InterPro" id="IPR051317">
    <property type="entry name" value="Gfo/Idh/MocA_oxidoreduct"/>
</dbReference>
<comment type="caution">
    <text evidence="4">The sequence shown here is derived from an EMBL/GenBank/DDBJ whole genome shotgun (WGS) entry which is preliminary data.</text>
</comment>
<sequence length="329" mass="35103">MTVLRVALVGVGGIARIAHLPTLAERRDVEVVAVADPSEAARARHSAIPGFADVHELLAGTEVDAALVLAPEQHHVELVTALVERRVPVLCEKPLAPSLREARLLRDLAAERGTPLMVGFNRRFAPVYVRAKAALVDHPASVGVFEKTRPERGYRGSAENLVHMVDLARFFFGECVGVSARAVFDDPYWEDSLTALLEFEGGQLVTVIGNRSTGVWTERVSLHGGGQSVTVQAPDEVSVATGGEERVHRQTRATSGFAAPIHTLGFAAQADHFFAAVRSGVEITQNDASSAVRTQELMDRILSCAGLPTADGRASTTAGDEPVATPIIT</sequence>
<accession>A0A2W2BGC6</accession>
<dbReference type="InterPro" id="IPR036291">
    <property type="entry name" value="NAD(P)-bd_dom_sf"/>
</dbReference>
<proteinExistence type="predicted"/>
<dbReference type="RefSeq" id="WP_111252937.1">
    <property type="nucleotide sequence ID" value="NZ_POTW01000003.1"/>
</dbReference>
<gene>
    <name evidence="4" type="ORF">C1I92_01775</name>
</gene>
<dbReference type="GO" id="GO:0000166">
    <property type="term" value="F:nucleotide binding"/>
    <property type="evidence" value="ECO:0007669"/>
    <property type="project" value="InterPro"/>
</dbReference>
<feature type="region of interest" description="Disordered" evidence="1">
    <location>
        <begin position="310"/>
        <end position="329"/>
    </location>
</feature>
<dbReference type="Gene3D" id="3.40.50.720">
    <property type="entry name" value="NAD(P)-binding Rossmann-like Domain"/>
    <property type="match status" value="1"/>
</dbReference>
<evidence type="ECO:0000259" key="3">
    <source>
        <dbReference type="Pfam" id="PF22725"/>
    </source>
</evidence>
<dbReference type="PANTHER" id="PTHR43708">
    <property type="entry name" value="CONSERVED EXPRESSED OXIDOREDUCTASE (EUROFUNG)"/>
    <property type="match status" value="1"/>
</dbReference>
<evidence type="ECO:0000313" key="4">
    <source>
        <dbReference type="EMBL" id="PZF86245.1"/>
    </source>
</evidence>
<dbReference type="InterPro" id="IPR055170">
    <property type="entry name" value="GFO_IDH_MocA-like_dom"/>
</dbReference>
<dbReference type="PANTHER" id="PTHR43708:SF4">
    <property type="entry name" value="OXIDOREDUCTASE YCEM-RELATED"/>
    <property type="match status" value="1"/>
</dbReference>
<evidence type="ECO:0000259" key="2">
    <source>
        <dbReference type="Pfam" id="PF01408"/>
    </source>
</evidence>